<dbReference type="Pfam" id="PF01965">
    <property type="entry name" value="DJ-1_PfpI"/>
    <property type="match status" value="1"/>
</dbReference>
<dbReference type="PANTHER" id="PTHR43130:SF15">
    <property type="entry name" value="THIJ_PFPI FAMILY PROTEIN (AFU_ORTHOLOGUE AFUA_5G14240)"/>
    <property type="match status" value="1"/>
</dbReference>
<dbReference type="AlphaFoldDB" id="A0A165ABY4"/>
<dbReference type="InterPro" id="IPR029062">
    <property type="entry name" value="Class_I_gatase-like"/>
</dbReference>
<dbReference type="Gene3D" id="3.40.50.880">
    <property type="match status" value="1"/>
</dbReference>
<reference evidence="2 3" key="1">
    <citation type="journal article" date="2016" name="Fungal Biol.">
        <title>The genome of Xylona heveae provides a window into fungal endophytism.</title>
        <authorList>
            <person name="Gazis R."/>
            <person name="Kuo A."/>
            <person name="Riley R."/>
            <person name="LaButti K."/>
            <person name="Lipzen A."/>
            <person name="Lin J."/>
            <person name="Amirebrahimi M."/>
            <person name="Hesse C.N."/>
            <person name="Spatafora J.W."/>
            <person name="Henrissat B."/>
            <person name="Hainaut M."/>
            <person name="Grigoriev I.V."/>
            <person name="Hibbett D.S."/>
        </authorList>
    </citation>
    <scope>NUCLEOTIDE SEQUENCE [LARGE SCALE GENOMIC DNA]</scope>
    <source>
        <strain evidence="2 3">TC161</strain>
    </source>
</reference>
<feature type="domain" description="DJ-1/PfpI" evidence="1">
    <location>
        <begin position="2"/>
        <end position="190"/>
    </location>
</feature>
<sequence length="227" mass="24826">MILFPGFQPLDVFGPLDAFNILSLSHTMNLYMIASTLDPVSTQARHPSMNPAGSNFYQRVVPTHTFDNAPSDIDVLLIPGGIGTRAPDLGPVIEFIHNRYPSLQYLVTVCTGAALAVRSGVLQGKRATTNKLNWSLVTSLKPDPGYAPLSNSGTSGSTITWIPQARWIRDGNIWTTAGVTAGIDAILAFIQDVYSPKDADRVATELEFDWHQDWQWDPFGALIEQGK</sequence>
<evidence type="ECO:0000313" key="2">
    <source>
        <dbReference type="EMBL" id="KZF20231.1"/>
    </source>
</evidence>
<dbReference type="CDD" id="cd03139">
    <property type="entry name" value="GATase1_PfpI_2"/>
    <property type="match status" value="1"/>
</dbReference>
<keyword evidence="3" id="KW-1185">Reference proteome</keyword>
<accession>A0A165ABY4</accession>
<dbReference type="InterPro" id="IPR052158">
    <property type="entry name" value="INH-QAR"/>
</dbReference>
<dbReference type="OMA" id="TTNKMLW"/>
<dbReference type="EMBL" id="KV407463">
    <property type="protein sequence ID" value="KZF20231.1"/>
    <property type="molecule type" value="Genomic_DNA"/>
</dbReference>
<proteinExistence type="predicted"/>
<dbReference type="InParanoid" id="A0A165ABY4"/>
<dbReference type="STRING" id="1328760.A0A165ABY4"/>
<keyword evidence="2" id="KW-0315">Glutamine amidotransferase</keyword>
<dbReference type="GO" id="GO:0016740">
    <property type="term" value="F:transferase activity"/>
    <property type="evidence" value="ECO:0007669"/>
    <property type="project" value="UniProtKB-KW"/>
</dbReference>
<evidence type="ECO:0000313" key="3">
    <source>
        <dbReference type="Proteomes" id="UP000076632"/>
    </source>
</evidence>
<dbReference type="InterPro" id="IPR002818">
    <property type="entry name" value="DJ-1/PfpI"/>
</dbReference>
<dbReference type="SUPFAM" id="SSF52317">
    <property type="entry name" value="Class I glutamine amidotransferase-like"/>
    <property type="match status" value="1"/>
</dbReference>
<gene>
    <name evidence="2" type="ORF">L228DRAFT_253980</name>
</gene>
<protein>
    <submittedName>
        <fullName evidence="2">Class I glutamine amidotransferase-like protein</fullName>
    </submittedName>
</protein>
<dbReference type="RefSeq" id="XP_018185786.1">
    <property type="nucleotide sequence ID" value="XM_018333794.1"/>
</dbReference>
<dbReference type="Proteomes" id="UP000076632">
    <property type="component" value="Unassembled WGS sequence"/>
</dbReference>
<name>A0A165ABY4_XYLHT</name>
<dbReference type="GeneID" id="28898931"/>
<dbReference type="OrthoDB" id="543156at2759"/>
<keyword evidence="2" id="KW-0808">Transferase</keyword>
<organism evidence="2 3">
    <name type="scientific">Xylona heveae (strain CBS 132557 / TC161)</name>
    <dbReference type="NCBI Taxonomy" id="1328760"/>
    <lineage>
        <taxon>Eukaryota</taxon>
        <taxon>Fungi</taxon>
        <taxon>Dikarya</taxon>
        <taxon>Ascomycota</taxon>
        <taxon>Pezizomycotina</taxon>
        <taxon>Xylonomycetes</taxon>
        <taxon>Xylonales</taxon>
        <taxon>Xylonaceae</taxon>
        <taxon>Xylona</taxon>
    </lineage>
</organism>
<evidence type="ECO:0000259" key="1">
    <source>
        <dbReference type="Pfam" id="PF01965"/>
    </source>
</evidence>
<dbReference type="PANTHER" id="PTHR43130">
    <property type="entry name" value="ARAC-FAMILY TRANSCRIPTIONAL REGULATOR"/>
    <property type="match status" value="1"/>
</dbReference>